<feature type="transmembrane region" description="Helical" evidence="1">
    <location>
        <begin position="403"/>
        <end position="426"/>
    </location>
</feature>
<dbReference type="PANTHER" id="PTHR11328:SF24">
    <property type="entry name" value="MAJOR FACILITATOR SUPERFAMILY (MFS) PROFILE DOMAIN-CONTAINING PROTEIN"/>
    <property type="match status" value="1"/>
</dbReference>
<feature type="transmembrane region" description="Helical" evidence="1">
    <location>
        <begin position="359"/>
        <end position="383"/>
    </location>
</feature>
<dbReference type="GO" id="GO:0008643">
    <property type="term" value="P:carbohydrate transport"/>
    <property type="evidence" value="ECO:0007669"/>
    <property type="project" value="InterPro"/>
</dbReference>
<gene>
    <name evidence="2" type="ORF">ET471_01895</name>
</gene>
<dbReference type="GO" id="GO:0005886">
    <property type="term" value="C:plasma membrane"/>
    <property type="evidence" value="ECO:0007669"/>
    <property type="project" value="TreeGrafter"/>
</dbReference>
<feature type="transmembrane region" description="Helical" evidence="1">
    <location>
        <begin position="156"/>
        <end position="179"/>
    </location>
</feature>
<feature type="transmembrane region" description="Helical" evidence="1">
    <location>
        <begin position="132"/>
        <end position="150"/>
    </location>
</feature>
<protein>
    <submittedName>
        <fullName evidence="2">MFS transporter</fullName>
    </submittedName>
</protein>
<feature type="transmembrane region" description="Helical" evidence="1">
    <location>
        <begin position="67"/>
        <end position="84"/>
    </location>
</feature>
<sequence>MGGGWNTIVGGLMLYFFTTYGGVSVGESATILFVARIVDAVASLLIGPATDNFYRTRLGRRFGRRHFFLLVGVPALLVVFPLLWVSGGGFWYYLVVYLAVEIVMAFILIPWETLPTEMTDDYTQRTKLSSTRMFLSATGTFVVFFVPAMVKETGNPHAFTITGTIFAVLFGAAVLTTYLTTWERELTPELVAELDARPRLTAREAVATTLRDFGSTFRNASFRKHLTIYLFSFTGKDVYASALTFFTVYAVTIPDGEQMGFILQTLSIVGLPVTVVAGFLMVRKGPRFLWATSYSLILLSLVATGAIYLLRPGAVVVLLVVVNVVYQAGRALLEFTPWNVFPFIPDVDRVMTGKDRAGIYAAVMTFGRKSTGALATLLVGWLLELGGFVSPGSDGEPVAQTAGALHTVVLVTVLAPAVLILVAFVVSRLFRLDAASHAVLRAEIDRLEAGGAKADAAPEARAVAEQLTGRPYDELWPAEGADAKAAVLV</sequence>
<reference evidence="2 3" key="1">
    <citation type="submission" date="2019-01" db="EMBL/GenBank/DDBJ databases">
        <title>Genome sequencing of strain FW10M-9.</title>
        <authorList>
            <person name="Heo J."/>
            <person name="Kim S.-J."/>
            <person name="Kim J.-S."/>
            <person name="Hong S.-B."/>
            <person name="Kwon S.-W."/>
        </authorList>
    </citation>
    <scope>NUCLEOTIDE SEQUENCE [LARGE SCALE GENOMIC DNA]</scope>
    <source>
        <strain evidence="2 3">FW10M-9</strain>
    </source>
</reference>
<dbReference type="Pfam" id="PF13347">
    <property type="entry name" value="MFS_2"/>
    <property type="match status" value="1"/>
</dbReference>
<feature type="transmembrane region" description="Helical" evidence="1">
    <location>
        <begin position="228"/>
        <end position="249"/>
    </location>
</feature>
<keyword evidence="1" id="KW-0812">Transmembrane</keyword>
<feature type="transmembrane region" description="Helical" evidence="1">
    <location>
        <begin position="261"/>
        <end position="281"/>
    </location>
</feature>
<feature type="transmembrane region" description="Helical" evidence="1">
    <location>
        <begin position="90"/>
        <end position="111"/>
    </location>
</feature>
<keyword evidence="1" id="KW-0472">Membrane</keyword>
<dbReference type="EMBL" id="CP035493">
    <property type="protein sequence ID" value="QAY71694.1"/>
    <property type="molecule type" value="Genomic_DNA"/>
</dbReference>
<dbReference type="Gene3D" id="1.20.1250.20">
    <property type="entry name" value="MFS general substrate transporter like domains"/>
    <property type="match status" value="2"/>
</dbReference>
<dbReference type="OrthoDB" id="3717977at2"/>
<proteinExistence type="predicted"/>
<name>A0A4P6F7K1_9MICO</name>
<dbReference type="GO" id="GO:0015293">
    <property type="term" value="F:symporter activity"/>
    <property type="evidence" value="ECO:0007669"/>
    <property type="project" value="InterPro"/>
</dbReference>
<keyword evidence="3" id="KW-1185">Reference proteome</keyword>
<accession>A0A4P6F7K1</accession>
<organism evidence="2 3">
    <name type="scientific">Xylanimonas protaetiae</name>
    <dbReference type="NCBI Taxonomy" id="2509457"/>
    <lineage>
        <taxon>Bacteria</taxon>
        <taxon>Bacillati</taxon>
        <taxon>Actinomycetota</taxon>
        <taxon>Actinomycetes</taxon>
        <taxon>Micrococcales</taxon>
        <taxon>Promicromonosporaceae</taxon>
        <taxon>Xylanimonas</taxon>
    </lineage>
</organism>
<dbReference type="KEGG" id="xya:ET471_01895"/>
<evidence type="ECO:0000313" key="2">
    <source>
        <dbReference type="EMBL" id="QAY71694.1"/>
    </source>
</evidence>
<evidence type="ECO:0000313" key="3">
    <source>
        <dbReference type="Proteomes" id="UP000292118"/>
    </source>
</evidence>
<feature type="transmembrane region" description="Helical" evidence="1">
    <location>
        <begin position="288"/>
        <end position="308"/>
    </location>
</feature>
<keyword evidence="1" id="KW-1133">Transmembrane helix</keyword>
<dbReference type="SUPFAM" id="SSF103473">
    <property type="entry name" value="MFS general substrate transporter"/>
    <property type="match status" value="1"/>
</dbReference>
<dbReference type="Proteomes" id="UP000292118">
    <property type="component" value="Chromosome"/>
</dbReference>
<feature type="transmembrane region" description="Helical" evidence="1">
    <location>
        <begin position="314"/>
        <end position="333"/>
    </location>
</feature>
<dbReference type="InterPro" id="IPR039672">
    <property type="entry name" value="MFS_2"/>
</dbReference>
<dbReference type="PANTHER" id="PTHR11328">
    <property type="entry name" value="MAJOR FACILITATOR SUPERFAMILY DOMAIN-CONTAINING PROTEIN"/>
    <property type="match status" value="1"/>
</dbReference>
<evidence type="ECO:0000256" key="1">
    <source>
        <dbReference type="SAM" id="Phobius"/>
    </source>
</evidence>
<dbReference type="AlphaFoldDB" id="A0A4P6F7K1"/>
<dbReference type="InterPro" id="IPR036259">
    <property type="entry name" value="MFS_trans_sf"/>
</dbReference>